<keyword evidence="1" id="KW-0378">Hydrolase</keyword>
<feature type="domain" description="Nudix hydrolase" evidence="3">
    <location>
        <begin position="28"/>
        <end position="80"/>
    </location>
</feature>
<dbReference type="Gene3D" id="3.90.79.10">
    <property type="entry name" value="Nucleoside Triphosphate Pyrophosphohydrolase"/>
    <property type="match status" value="1"/>
</dbReference>
<dbReference type="EMBL" id="JAVRFI010000037">
    <property type="protein sequence ID" value="MDT0453793.1"/>
    <property type="molecule type" value="Genomic_DNA"/>
</dbReference>
<reference evidence="4" key="1">
    <citation type="submission" date="2024-05" db="EMBL/GenBank/DDBJ databases">
        <title>30 novel species of actinomycetes from the DSMZ collection.</title>
        <authorList>
            <person name="Nouioui I."/>
        </authorList>
    </citation>
    <scope>NUCLEOTIDE SEQUENCE</scope>
    <source>
        <strain evidence="4">DSM 40473</strain>
    </source>
</reference>
<evidence type="ECO:0000313" key="5">
    <source>
        <dbReference type="Proteomes" id="UP001180531"/>
    </source>
</evidence>
<dbReference type="RefSeq" id="WP_311615998.1">
    <property type="nucleotide sequence ID" value="NZ_JAVRFI010000037.1"/>
</dbReference>
<feature type="region of interest" description="Disordered" evidence="2">
    <location>
        <begin position="98"/>
        <end position="117"/>
    </location>
</feature>
<dbReference type="Pfam" id="PF00293">
    <property type="entry name" value="NUDIX"/>
    <property type="match status" value="1"/>
</dbReference>
<gene>
    <name evidence="4" type="ORF">RM609_32655</name>
</gene>
<dbReference type="InterPro" id="IPR020476">
    <property type="entry name" value="Nudix_hydrolase"/>
</dbReference>
<proteinExistence type="predicted"/>
<dbReference type="InterPro" id="IPR015797">
    <property type="entry name" value="NUDIX_hydrolase-like_dom_sf"/>
</dbReference>
<dbReference type="SUPFAM" id="SSF55811">
    <property type="entry name" value="Nudix"/>
    <property type="match status" value="1"/>
</dbReference>
<dbReference type="PRINTS" id="PR00502">
    <property type="entry name" value="NUDIXFAMILY"/>
</dbReference>
<dbReference type="InterPro" id="IPR000086">
    <property type="entry name" value="NUDIX_hydrolase_dom"/>
</dbReference>
<accession>A0ABU2SXQ9</accession>
<dbReference type="Proteomes" id="UP001180531">
    <property type="component" value="Unassembled WGS sequence"/>
</dbReference>
<evidence type="ECO:0000256" key="1">
    <source>
        <dbReference type="ARBA" id="ARBA00022801"/>
    </source>
</evidence>
<keyword evidence="5" id="KW-1185">Reference proteome</keyword>
<evidence type="ECO:0000313" key="4">
    <source>
        <dbReference type="EMBL" id="MDT0453793.1"/>
    </source>
</evidence>
<evidence type="ECO:0000256" key="2">
    <source>
        <dbReference type="SAM" id="MobiDB-lite"/>
    </source>
</evidence>
<sequence>MDLVRHRTASLYPFARFGDTWRLGVIEHPRHGGWMVCGGHVEPGETSEQAVLCETAEETGYRARLLPPAGHALPADYPHPGADTRACVDGAPRWRVSMPTGADGARTGAGAARASTC</sequence>
<name>A0ABU2SXQ9_9ACTN</name>
<comment type="caution">
    <text evidence="4">The sequence shown here is derived from an EMBL/GenBank/DDBJ whole genome shotgun (WGS) entry which is preliminary data.</text>
</comment>
<feature type="compositionally biased region" description="Low complexity" evidence="2">
    <location>
        <begin position="100"/>
        <end position="117"/>
    </location>
</feature>
<organism evidence="4 5">
    <name type="scientific">Streptomyces hesseae</name>
    <dbReference type="NCBI Taxonomy" id="3075519"/>
    <lineage>
        <taxon>Bacteria</taxon>
        <taxon>Bacillati</taxon>
        <taxon>Actinomycetota</taxon>
        <taxon>Actinomycetes</taxon>
        <taxon>Kitasatosporales</taxon>
        <taxon>Streptomycetaceae</taxon>
        <taxon>Streptomyces</taxon>
    </lineage>
</organism>
<protein>
    <submittedName>
        <fullName evidence="4">NUDIX domain-containing protein</fullName>
    </submittedName>
</protein>
<evidence type="ECO:0000259" key="3">
    <source>
        <dbReference type="Pfam" id="PF00293"/>
    </source>
</evidence>